<evidence type="ECO:0000313" key="1">
    <source>
        <dbReference type="EMBL" id="RUS94171.1"/>
    </source>
</evidence>
<keyword evidence="2" id="KW-1185">Reference proteome</keyword>
<dbReference type="EMBL" id="RSCL01000051">
    <property type="protein sequence ID" value="RUS94171.1"/>
    <property type="molecule type" value="Genomic_DNA"/>
</dbReference>
<evidence type="ECO:0000313" key="2">
    <source>
        <dbReference type="Proteomes" id="UP000271624"/>
    </source>
</evidence>
<accession>A0A433UJY9</accession>
<reference evidence="1" key="1">
    <citation type="submission" date="2018-12" db="EMBL/GenBank/DDBJ databases">
        <authorList>
            <person name="Will S."/>
            <person name="Neumann-Schaal M."/>
            <person name="Henke P."/>
        </authorList>
    </citation>
    <scope>NUCLEOTIDE SEQUENCE</scope>
    <source>
        <strain evidence="1">PCC 7102</strain>
    </source>
</reference>
<organism evidence="1 2">
    <name type="scientific">Dulcicalothrix desertica PCC 7102</name>
    <dbReference type="NCBI Taxonomy" id="232991"/>
    <lineage>
        <taxon>Bacteria</taxon>
        <taxon>Bacillati</taxon>
        <taxon>Cyanobacteriota</taxon>
        <taxon>Cyanophyceae</taxon>
        <taxon>Nostocales</taxon>
        <taxon>Calotrichaceae</taxon>
        <taxon>Dulcicalothrix</taxon>
    </lineage>
</organism>
<dbReference type="AlphaFoldDB" id="A0A433UJY9"/>
<dbReference type="Proteomes" id="UP000271624">
    <property type="component" value="Unassembled WGS sequence"/>
</dbReference>
<proteinExistence type="predicted"/>
<comment type="caution">
    <text evidence="1">The sequence shown here is derived from an EMBL/GenBank/DDBJ whole genome shotgun (WGS) entry which is preliminary data.</text>
</comment>
<gene>
    <name evidence="1" type="ORF">DSM106972_094300</name>
</gene>
<sequence length="58" mass="6589">MIFDCKIGWYEQRTLVQLGVATNFDRIFQAPLAVNIHQVEIPQAAEAIVQTQLSFNNP</sequence>
<name>A0A433UJY9_9CYAN</name>
<reference evidence="1" key="2">
    <citation type="journal article" date="2019" name="Genome Biol. Evol.">
        <title>Day and night: Metabolic profiles and evolutionary relationships of six axenic non-marine cyanobacteria.</title>
        <authorList>
            <person name="Will S.E."/>
            <person name="Henke P."/>
            <person name="Boedeker C."/>
            <person name="Huang S."/>
            <person name="Brinkmann H."/>
            <person name="Rohde M."/>
            <person name="Jarek M."/>
            <person name="Friedl T."/>
            <person name="Seufert S."/>
            <person name="Schumacher M."/>
            <person name="Overmann J."/>
            <person name="Neumann-Schaal M."/>
            <person name="Petersen J."/>
        </authorList>
    </citation>
    <scope>NUCLEOTIDE SEQUENCE [LARGE SCALE GENOMIC DNA]</scope>
    <source>
        <strain evidence="1">PCC 7102</strain>
    </source>
</reference>
<protein>
    <submittedName>
        <fullName evidence="1">Uncharacterized protein</fullName>
    </submittedName>
</protein>